<evidence type="ECO:0000313" key="4">
    <source>
        <dbReference type="Proteomes" id="UP000606044"/>
    </source>
</evidence>
<feature type="transmembrane region" description="Helical" evidence="1">
    <location>
        <begin position="12"/>
        <end position="31"/>
    </location>
</feature>
<dbReference type="RefSeq" id="WP_188576350.1">
    <property type="nucleotide sequence ID" value="NZ_BMCT01000001.1"/>
</dbReference>
<evidence type="ECO:0000256" key="1">
    <source>
        <dbReference type="SAM" id="Phobius"/>
    </source>
</evidence>
<gene>
    <name evidence="3" type="ORF">GCM10007301_12360</name>
</gene>
<feature type="transmembrane region" description="Helical" evidence="1">
    <location>
        <begin position="96"/>
        <end position="113"/>
    </location>
</feature>
<organism evidence="3 4">
    <name type="scientific">Azorhizobium oxalatiphilum</name>
    <dbReference type="NCBI Taxonomy" id="980631"/>
    <lineage>
        <taxon>Bacteria</taxon>
        <taxon>Pseudomonadati</taxon>
        <taxon>Pseudomonadota</taxon>
        <taxon>Alphaproteobacteria</taxon>
        <taxon>Hyphomicrobiales</taxon>
        <taxon>Xanthobacteraceae</taxon>
        <taxon>Azorhizobium</taxon>
    </lineage>
</organism>
<keyword evidence="1" id="KW-0812">Transmembrane</keyword>
<proteinExistence type="predicted"/>
<dbReference type="InterPro" id="IPR006976">
    <property type="entry name" value="VanZ-like"/>
</dbReference>
<dbReference type="Pfam" id="PF04892">
    <property type="entry name" value="VanZ"/>
    <property type="match status" value="1"/>
</dbReference>
<keyword evidence="4" id="KW-1185">Reference proteome</keyword>
<dbReference type="EMBL" id="BMCT01000001">
    <property type="protein sequence ID" value="GGF54375.1"/>
    <property type="molecule type" value="Genomic_DNA"/>
</dbReference>
<dbReference type="Proteomes" id="UP000606044">
    <property type="component" value="Unassembled WGS sequence"/>
</dbReference>
<feature type="domain" description="VanZ-like" evidence="2">
    <location>
        <begin position="46"/>
        <end position="112"/>
    </location>
</feature>
<accession>A0A917BPW1</accession>
<feature type="transmembrane region" description="Helical" evidence="1">
    <location>
        <begin position="67"/>
        <end position="84"/>
    </location>
</feature>
<reference evidence="3" key="2">
    <citation type="submission" date="2020-09" db="EMBL/GenBank/DDBJ databases">
        <authorList>
            <person name="Sun Q."/>
            <person name="Sedlacek I."/>
        </authorList>
    </citation>
    <scope>NUCLEOTIDE SEQUENCE</scope>
    <source>
        <strain evidence="3">CCM 7897</strain>
    </source>
</reference>
<keyword evidence="1" id="KW-1133">Transmembrane helix</keyword>
<reference evidence="3" key="1">
    <citation type="journal article" date="2014" name="Int. J. Syst. Evol. Microbiol.">
        <title>Complete genome sequence of Corynebacterium casei LMG S-19264T (=DSM 44701T), isolated from a smear-ripened cheese.</title>
        <authorList>
            <consortium name="US DOE Joint Genome Institute (JGI-PGF)"/>
            <person name="Walter F."/>
            <person name="Albersmeier A."/>
            <person name="Kalinowski J."/>
            <person name="Ruckert C."/>
        </authorList>
    </citation>
    <scope>NUCLEOTIDE SEQUENCE</scope>
    <source>
        <strain evidence="3">CCM 7897</strain>
    </source>
</reference>
<dbReference type="AlphaFoldDB" id="A0A917BPW1"/>
<protein>
    <recommendedName>
        <fullName evidence="2">VanZ-like domain-containing protein</fullName>
    </recommendedName>
</protein>
<evidence type="ECO:0000259" key="2">
    <source>
        <dbReference type="Pfam" id="PF04892"/>
    </source>
</evidence>
<name>A0A917BPW1_9HYPH</name>
<keyword evidence="1" id="KW-0472">Membrane</keyword>
<feature type="transmembrane region" description="Helical" evidence="1">
    <location>
        <begin position="37"/>
        <end position="60"/>
    </location>
</feature>
<sequence length="133" mass="14551">MKLEDSGPQRALRIAALLTAGLIVFFTLGPIEAREQIVLSLGLERPAAFALLGLLSGLLAPRRPLRVFLLVLIGCALLEAMQTLTHSRHGRIEDFWLKAIGAALGVLLAHILFRWMSRRAPPHEGARAATSRE</sequence>
<evidence type="ECO:0000313" key="3">
    <source>
        <dbReference type="EMBL" id="GGF54375.1"/>
    </source>
</evidence>
<comment type="caution">
    <text evidence="3">The sequence shown here is derived from an EMBL/GenBank/DDBJ whole genome shotgun (WGS) entry which is preliminary data.</text>
</comment>